<feature type="compositionally biased region" description="Polar residues" evidence="1">
    <location>
        <begin position="939"/>
        <end position="949"/>
    </location>
</feature>
<dbReference type="PANTHER" id="PTHR23216:SF1">
    <property type="entry name" value="NUCLEOLAR AND COILED-BODY PHOSPHOPROTEIN 1"/>
    <property type="match status" value="1"/>
</dbReference>
<name>A0A9W8AH43_9FUNG</name>
<feature type="compositionally biased region" description="Basic and acidic residues" evidence="1">
    <location>
        <begin position="871"/>
        <end position="881"/>
    </location>
</feature>
<feature type="compositionally biased region" description="Polar residues" evidence="1">
    <location>
        <begin position="669"/>
        <end position="678"/>
    </location>
</feature>
<feature type="compositionally biased region" description="Acidic residues" evidence="1">
    <location>
        <begin position="620"/>
        <end position="632"/>
    </location>
</feature>
<feature type="compositionally biased region" description="Low complexity" evidence="1">
    <location>
        <begin position="1004"/>
        <end position="1040"/>
    </location>
</feature>
<feature type="compositionally biased region" description="Low complexity" evidence="1">
    <location>
        <begin position="961"/>
        <end position="971"/>
    </location>
</feature>
<dbReference type="EMBL" id="JANBPT010000176">
    <property type="protein sequence ID" value="KAJ1926318.1"/>
    <property type="molecule type" value="Genomic_DNA"/>
</dbReference>
<feature type="compositionally biased region" description="Low complexity" evidence="1">
    <location>
        <begin position="309"/>
        <end position="320"/>
    </location>
</feature>
<dbReference type="GO" id="GO:0005730">
    <property type="term" value="C:nucleolus"/>
    <property type="evidence" value="ECO:0007669"/>
    <property type="project" value="InterPro"/>
</dbReference>
<reference evidence="2" key="1">
    <citation type="submission" date="2022-07" db="EMBL/GenBank/DDBJ databases">
        <title>Phylogenomic reconstructions and comparative analyses of Kickxellomycotina fungi.</title>
        <authorList>
            <person name="Reynolds N.K."/>
            <person name="Stajich J.E."/>
            <person name="Barry K."/>
            <person name="Grigoriev I.V."/>
            <person name="Crous P."/>
            <person name="Smith M.E."/>
        </authorList>
    </citation>
    <scope>NUCLEOTIDE SEQUENCE</scope>
    <source>
        <strain evidence="2">RSA 861</strain>
    </source>
</reference>
<evidence type="ECO:0000256" key="1">
    <source>
        <dbReference type="SAM" id="MobiDB-lite"/>
    </source>
</evidence>
<feature type="region of interest" description="Disordered" evidence="1">
    <location>
        <begin position="1"/>
        <end position="175"/>
    </location>
</feature>
<feature type="region of interest" description="Disordered" evidence="1">
    <location>
        <begin position="1184"/>
        <end position="1329"/>
    </location>
</feature>
<dbReference type="Proteomes" id="UP001150569">
    <property type="component" value="Unassembled WGS sequence"/>
</dbReference>
<proteinExistence type="predicted"/>
<protein>
    <submittedName>
        <fullName evidence="2">Uncharacterized protein</fullName>
    </submittedName>
</protein>
<feature type="compositionally biased region" description="Low complexity" evidence="1">
    <location>
        <begin position="783"/>
        <end position="802"/>
    </location>
</feature>
<feature type="compositionally biased region" description="Low complexity" evidence="1">
    <location>
        <begin position="126"/>
        <end position="138"/>
    </location>
</feature>
<feature type="region of interest" description="Disordered" evidence="1">
    <location>
        <begin position="420"/>
        <end position="1146"/>
    </location>
</feature>
<organism evidence="2 3">
    <name type="scientific">Tieghemiomyces parasiticus</name>
    <dbReference type="NCBI Taxonomy" id="78921"/>
    <lineage>
        <taxon>Eukaryota</taxon>
        <taxon>Fungi</taxon>
        <taxon>Fungi incertae sedis</taxon>
        <taxon>Zoopagomycota</taxon>
        <taxon>Kickxellomycotina</taxon>
        <taxon>Dimargaritomycetes</taxon>
        <taxon>Dimargaritales</taxon>
        <taxon>Dimargaritaceae</taxon>
        <taxon>Tieghemiomyces</taxon>
    </lineage>
</organism>
<feature type="compositionally biased region" description="Polar residues" evidence="1">
    <location>
        <begin position="571"/>
        <end position="584"/>
    </location>
</feature>
<feature type="compositionally biased region" description="Polar residues" evidence="1">
    <location>
        <begin position="694"/>
        <end position="711"/>
    </location>
</feature>
<feature type="compositionally biased region" description="Acidic residues" evidence="1">
    <location>
        <begin position="1105"/>
        <end position="1115"/>
    </location>
</feature>
<feature type="compositionally biased region" description="Low complexity" evidence="1">
    <location>
        <begin position="490"/>
        <end position="507"/>
    </location>
</feature>
<sequence>MADDPVDGEADSSVDRPIPKSNPVGPLSIPVLNANPTDSFPAQPMVVDASSRDSDNKAKPPSAIAPGRPYLPSPILAPTPPPIKAPGSAVTKALAVAESSSESDSDSESDGSAVMTSSNVLPVVIATPRPAPKAATRPHASWPTTQVTTNGSPSPSDSSDEDDQPTTTPRPAFMPSIVHHFTSLISRFSSSPSASTATDIGIGHPEAKHAADPGPSKTPNRKVTAARSIVKPPMMYSSPHTGLSGPVGSSSDEDSSDNSDGSPKRWCAPTATSQSVKATEVKPCANIAGKGKGGELAGATADGSATKDSPAVPSVATPSPLQTSEIPVTLPPPSQPSTHTSDVPSSASGHGTLQKVEATEARPVNFSAYDPSRPSAVLPISNIETIEDASHHETKLAVPATDIAPTPALLPMAAGLAPAPRNTAVDDAEYSSYSDDSDSDSDSDNQERDVTVAPTPPEPLPIPETRVGSPTAEPELTMKPSDRDSESDGPVPVKLAAAVALPASQLATRSLSGISTDSSDEEDEDSQLTKTPGTTHARSPYSFKYTSLQSIPSMSKLTATENGSHRDSDGSDQGSRRATQSNVPGNPKPQPPTRRTPIVKPPVMTPGLQPAAQSCSNTSSDDDTSSSDDDDNNGSRLFNRRVAPAIAYRNRPGLVPTPTPAARVALRDSSPSSINPTASISDDDQDSDSEASDILSTKVQTQASELTSLTPTHALEPGLANEESRSTLRPVVSTFDVDDKTSTLQPPILETRTPSNDASHAETDTTNHIPRNMTPEIPSTIPGAVADVSSASDSASSTGSNTDSDDTDNERQNSQAKAATATTAPPTPPPNTDSASAGPPAGRDVTETTASPRPTEALKPGSGAQLGSGEHTPDYPGDRTETTTITTPSSGPLAPVDPPANPEITKATVEPQIGKATEPISDYSSDPDSDSDGGDTGSQRGQVDSSTMPGPTPMTAGVVTSLSACEASASESTDEGDMNARTEAPPNPPQNPESTRLPAAATVSDSSSDSSSNSEGEQPTPTVAAAPLPLLQTPAPKPAQTVTPRLAKRPASDSDSNDSDSDVNHPPSKRLKSHEPSRVQARLNSRNPVIKRPIRMSKRPAPDTSSDESDSDGDDGPGKSGPTALPNPATGAVPHHGPTGAPRAAPKSHFLSLSAISRAGTFAGLRDNAFLVSGAAKVLVDPKFGSTTADTDRSDVTAAAAAGNHHPAMRRSVSGGGRTGPANRLARFSMGPVPNRAHQKGDDDESDSEPSSESNSDSDSSGDDDDGKKAGSSGTSSRPPLSTGLNFIPRPKSAQIPGMSGGKAAPVIKMARGPVAKSVKDKSRRRTMF</sequence>
<feature type="compositionally biased region" description="Polar residues" evidence="1">
    <location>
        <begin position="528"/>
        <end position="537"/>
    </location>
</feature>
<feature type="compositionally biased region" description="Acidic residues" evidence="1">
    <location>
        <begin position="1"/>
        <end position="12"/>
    </location>
</feature>
<feature type="compositionally biased region" description="Acidic residues" evidence="1">
    <location>
        <begin position="681"/>
        <end position="691"/>
    </location>
</feature>
<dbReference type="InterPro" id="IPR039191">
    <property type="entry name" value="Nopp140-like"/>
</dbReference>
<dbReference type="PANTHER" id="PTHR23216">
    <property type="entry name" value="NUCLEOLAR AND COILED-BODY PHOSPHOPROTEIN 1"/>
    <property type="match status" value="1"/>
</dbReference>
<evidence type="ECO:0000313" key="3">
    <source>
        <dbReference type="Proteomes" id="UP001150569"/>
    </source>
</evidence>
<feature type="compositionally biased region" description="Pro residues" evidence="1">
    <location>
        <begin position="586"/>
        <end position="604"/>
    </location>
</feature>
<accession>A0A9W8AH43</accession>
<feature type="compositionally biased region" description="Polar residues" evidence="1">
    <location>
        <begin position="336"/>
        <end position="351"/>
    </location>
</feature>
<feature type="compositionally biased region" description="Pro residues" evidence="1">
    <location>
        <begin position="69"/>
        <end position="84"/>
    </location>
</feature>
<feature type="compositionally biased region" description="Low complexity" evidence="1">
    <location>
        <begin position="148"/>
        <end position="157"/>
    </location>
</feature>
<feature type="region of interest" description="Disordered" evidence="1">
    <location>
        <begin position="188"/>
        <end position="376"/>
    </location>
</feature>
<keyword evidence="3" id="KW-1185">Reference proteome</keyword>
<gene>
    <name evidence="2" type="ORF">IWQ60_003906</name>
</gene>
<evidence type="ECO:0000313" key="2">
    <source>
        <dbReference type="EMBL" id="KAJ1926318.1"/>
    </source>
</evidence>
<comment type="caution">
    <text evidence="2">The sequence shown here is derived from an EMBL/GenBank/DDBJ whole genome shotgun (WGS) entry which is preliminary data.</text>
</comment>
<feature type="compositionally biased region" description="Acidic residues" evidence="1">
    <location>
        <begin position="435"/>
        <end position="444"/>
    </location>
</feature>
<feature type="compositionally biased region" description="Polar residues" evidence="1">
    <location>
        <begin position="544"/>
        <end position="562"/>
    </location>
</feature>